<evidence type="ECO:0000256" key="8">
    <source>
        <dbReference type="HAMAP-Rule" id="MF_00182"/>
    </source>
</evidence>
<dbReference type="InterPro" id="IPR041711">
    <property type="entry name" value="Met-tRNA-FMT_N"/>
</dbReference>
<dbReference type="PROSITE" id="PS00373">
    <property type="entry name" value="GART"/>
    <property type="match status" value="1"/>
</dbReference>
<sequence>MRIVFAGTPDFAATALKALLEAGYNLVGVYSQPDRPAGRGRKLMPSPVKQVALDAGIPVFQPVSLKPEDAQRELAALKPDVMIVAAYGLILPKAVLDIPTHGCLNIHASLLPRWRGAAPIQRSIAAGDAETGITIMQMDEGLDTGDMLLKTSTPIHADDTGGSLHDRLADMGGKAIVEALVQLANSELAPEPQNDADANYAHKLSKEEGHIDWSRSAIEIERLIRAFNPWPGTFTDLGEQRIRLHHATALEHSSDKEPGTVISREREGVDVACGTGTLKITSVQLPGSKAQSISDLINGGKQVLLPGQELN</sequence>
<reference evidence="12" key="1">
    <citation type="submission" date="2015-12" db="EMBL/GenBank/DDBJ databases">
        <authorList>
            <person name="Lima A."/>
            <person name="Farahani Zayas N."/>
            <person name="Castro Da Silva M.A."/>
            <person name="Cabral A."/>
            <person name="Pessatti M.L."/>
        </authorList>
    </citation>
    <scope>NUCLEOTIDE SEQUENCE [LARGE SCALE GENOMIC DNA]</scope>
    <source>
        <strain evidence="12">LAMA 842</strain>
    </source>
</reference>
<evidence type="ECO:0000256" key="6">
    <source>
        <dbReference type="ARBA" id="ARBA00022917"/>
    </source>
</evidence>
<comment type="similarity">
    <text evidence="2 8">Belongs to the Fmt family.</text>
</comment>
<name>A0A137SGH6_9GAMM</name>
<dbReference type="FunFam" id="3.40.50.12230:FF:000001">
    <property type="entry name" value="Methionyl-tRNA formyltransferase"/>
    <property type="match status" value="1"/>
</dbReference>
<dbReference type="InterPro" id="IPR011034">
    <property type="entry name" value="Formyl_transferase-like_C_sf"/>
</dbReference>
<comment type="catalytic activity">
    <reaction evidence="7 8">
        <text>L-methionyl-tRNA(fMet) + (6R)-10-formyltetrahydrofolate = N-formyl-L-methionyl-tRNA(fMet) + (6S)-5,6,7,8-tetrahydrofolate + H(+)</text>
        <dbReference type="Rhea" id="RHEA:24380"/>
        <dbReference type="Rhea" id="RHEA-COMP:9952"/>
        <dbReference type="Rhea" id="RHEA-COMP:9953"/>
        <dbReference type="ChEBI" id="CHEBI:15378"/>
        <dbReference type="ChEBI" id="CHEBI:57453"/>
        <dbReference type="ChEBI" id="CHEBI:78530"/>
        <dbReference type="ChEBI" id="CHEBI:78844"/>
        <dbReference type="ChEBI" id="CHEBI:195366"/>
        <dbReference type="EC" id="2.1.2.9"/>
    </reaction>
</comment>
<dbReference type="Gene3D" id="3.10.25.10">
    <property type="entry name" value="Formyl transferase, C-terminal domain"/>
    <property type="match status" value="1"/>
</dbReference>
<dbReference type="PATRIC" id="fig|1306954.6.peg.2531"/>
<dbReference type="InterPro" id="IPR036477">
    <property type="entry name" value="Formyl_transf_N_sf"/>
</dbReference>
<dbReference type="InterPro" id="IPR005794">
    <property type="entry name" value="Fmt"/>
</dbReference>
<dbReference type="InterPro" id="IPR044135">
    <property type="entry name" value="Met-tRNA-FMT_C"/>
</dbReference>
<evidence type="ECO:0000259" key="10">
    <source>
        <dbReference type="Pfam" id="PF02911"/>
    </source>
</evidence>
<dbReference type="NCBIfam" id="TIGR00460">
    <property type="entry name" value="fmt"/>
    <property type="match status" value="1"/>
</dbReference>
<dbReference type="Pfam" id="PF00551">
    <property type="entry name" value="Formyl_trans_N"/>
    <property type="match status" value="1"/>
</dbReference>
<evidence type="ECO:0000313" key="11">
    <source>
        <dbReference type="EMBL" id="KXO11522.1"/>
    </source>
</evidence>
<dbReference type="SUPFAM" id="SSF50486">
    <property type="entry name" value="FMT C-terminal domain-like"/>
    <property type="match status" value="1"/>
</dbReference>
<keyword evidence="12" id="KW-1185">Reference proteome</keyword>
<proteinExistence type="inferred from homology"/>
<dbReference type="RefSeq" id="WP_061331398.1">
    <property type="nucleotide sequence ID" value="NZ_LOCO01000003.1"/>
</dbReference>
<evidence type="ECO:0000256" key="3">
    <source>
        <dbReference type="ARBA" id="ARBA00012261"/>
    </source>
</evidence>
<dbReference type="InterPro" id="IPR002376">
    <property type="entry name" value="Formyl_transf_N"/>
</dbReference>
<evidence type="ECO:0000313" key="12">
    <source>
        <dbReference type="Proteomes" id="UP000070282"/>
    </source>
</evidence>
<feature type="domain" description="Formyl transferase N-terminal" evidence="9">
    <location>
        <begin position="1"/>
        <end position="180"/>
    </location>
</feature>
<evidence type="ECO:0000256" key="1">
    <source>
        <dbReference type="ARBA" id="ARBA00002606"/>
    </source>
</evidence>
<evidence type="ECO:0000256" key="2">
    <source>
        <dbReference type="ARBA" id="ARBA00010699"/>
    </source>
</evidence>
<feature type="binding site" evidence="8">
    <location>
        <begin position="109"/>
        <end position="112"/>
    </location>
    <ligand>
        <name>(6S)-5,6,7,8-tetrahydrofolate</name>
        <dbReference type="ChEBI" id="CHEBI:57453"/>
    </ligand>
</feature>
<dbReference type="CDD" id="cd08646">
    <property type="entry name" value="FMT_core_Met-tRNA-FMT_N"/>
    <property type="match status" value="1"/>
</dbReference>
<dbReference type="FunFam" id="3.40.50.170:FF:000003">
    <property type="entry name" value="Methionyl-tRNA formyltransferase"/>
    <property type="match status" value="1"/>
</dbReference>
<feature type="domain" description="Formyl transferase C-terminal" evidence="10">
    <location>
        <begin position="203"/>
        <end position="299"/>
    </location>
</feature>
<dbReference type="PANTHER" id="PTHR11138:SF5">
    <property type="entry name" value="METHIONYL-TRNA FORMYLTRANSFERASE, MITOCHONDRIAL"/>
    <property type="match status" value="1"/>
</dbReference>
<evidence type="ECO:0000256" key="4">
    <source>
        <dbReference type="ARBA" id="ARBA00016014"/>
    </source>
</evidence>
<keyword evidence="6 8" id="KW-0648">Protein biosynthesis</keyword>
<dbReference type="Proteomes" id="UP000070282">
    <property type="component" value="Unassembled WGS sequence"/>
</dbReference>
<dbReference type="InterPro" id="IPR005793">
    <property type="entry name" value="Formyl_trans_C"/>
</dbReference>
<comment type="caution">
    <text evidence="11">The sequence shown here is derived from an EMBL/GenBank/DDBJ whole genome shotgun (WGS) entry which is preliminary data.</text>
</comment>
<dbReference type="Gene3D" id="3.40.50.170">
    <property type="entry name" value="Formyl transferase, N-terminal domain"/>
    <property type="match status" value="1"/>
</dbReference>
<dbReference type="GO" id="GO:0005829">
    <property type="term" value="C:cytosol"/>
    <property type="evidence" value="ECO:0007669"/>
    <property type="project" value="TreeGrafter"/>
</dbReference>
<dbReference type="Pfam" id="PF02911">
    <property type="entry name" value="Formyl_trans_C"/>
    <property type="match status" value="1"/>
</dbReference>
<evidence type="ECO:0000256" key="7">
    <source>
        <dbReference type="ARBA" id="ARBA00048558"/>
    </source>
</evidence>
<keyword evidence="5 8" id="KW-0808">Transferase</keyword>
<dbReference type="PANTHER" id="PTHR11138">
    <property type="entry name" value="METHIONYL-TRNA FORMYLTRANSFERASE"/>
    <property type="match status" value="1"/>
</dbReference>
<dbReference type="EMBL" id="LOCO01000003">
    <property type="protein sequence ID" value="KXO11522.1"/>
    <property type="molecule type" value="Genomic_DNA"/>
</dbReference>
<dbReference type="CDD" id="cd08704">
    <property type="entry name" value="Met_tRNA_FMT_C"/>
    <property type="match status" value="1"/>
</dbReference>
<dbReference type="InterPro" id="IPR001555">
    <property type="entry name" value="GART_AS"/>
</dbReference>
<dbReference type="EC" id="2.1.2.9" evidence="3 8"/>
<dbReference type="SUPFAM" id="SSF53328">
    <property type="entry name" value="Formyltransferase"/>
    <property type="match status" value="1"/>
</dbReference>
<accession>A0A137SGH6</accession>
<dbReference type="HAMAP" id="MF_00182">
    <property type="entry name" value="Formyl_trans"/>
    <property type="match status" value="1"/>
</dbReference>
<evidence type="ECO:0000256" key="5">
    <source>
        <dbReference type="ARBA" id="ARBA00022679"/>
    </source>
</evidence>
<dbReference type="InterPro" id="IPR037022">
    <property type="entry name" value="Formyl_trans_C_sf"/>
</dbReference>
<protein>
    <recommendedName>
        <fullName evidence="4 8">Methionyl-tRNA formyltransferase</fullName>
        <ecNumber evidence="3 8">2.1.2.9</ecNumber>
    </recommendedName>
</protein>
<dbReference type="GO" id="GO:0004479">
    <property type="term" value="F:methionyl-tRNA formyltransferase activity"/>
    <property type="evidence" value="ECO:0007669"/>
    <property type="project" value="UniProtKB-UniRule"/>
</dbReference>
<evidence type="ECO:0000259" key="9">
    <source>
        <dbReference type="Pfam" id="PF00551"/>
    </source>
</evidence>
<organism evidence="11 12">
    <name type="scientific">Marinobacter excellens LAMA 842</name>
    <dbReference type="NCBI Taxonomy" id="1306954"/>
    <lineage>
        <taxon>Bacteria</taxon>
        <taxon>Pseudomonadati</taxon>
        <taxon>Pseudomonadota</taxon>
        <taxon>Gammaproteobacteria</taxon>
        <taxon>Pseudomonadales</taxon>
        <taxon>Marinobacteraceae</taxon>
        <taxon>Marinobacter</taxon>
    </lineage>
</organism>
<gene>
    <name evidence="8" type="primary">fmt</name>
    <name evidence="11" type="ORF">J122_984</name>
</gene>
<comment type="function">
    <text evidence="1 8">Attaches a formyl group to the free amino group of methionyl-tRNA(fMet). The formyl group appears to play a dual role in the initiator identity of N-formylmethionyl-tRNA by promoting its recognition by IF2 and preventing the misappropriation of this tRNA by the elongation apparatus.</text>
</comment>
<dbReference type="AlphaFoldDB" id="A0A137SGH6"/>